<evidence type="ECO:0000256" key="1">
    <source>
        <dbReference type="SAM" id="MobiDB-lite"/>
    </source>
</evidence>
<evidence type="ECO:0000313" key="2">
    <source>
        <dbReference type="EMBL" id="MCI92394.1"/>
    </source>
</evidence>
<comment type="caution">
    <text evidence="2">The sequence shown here is derived from an EMBL/GenBank/DDBJ whole genome shotgun (WGS) entry which is preliminary data.</text>
</comment>
<protein>
    <submittedName>
        <fullName evidence="2">Uncharacterized protein</fullName>
    </submittedName>
</protein>
<accession>A0A392VVG5</accession>
<dbReference type="EMBL" id="LXQA011299717">
    <property type="protein sequence ID" value="MCI92394.1"/>
    <property type="molecule type" value="Genomic_DNA"/>
</dbReference>
<sequence>VMAARSPNVRLRKALNRRQREAR</sequence>
<proteinExistence type="predicted"/>
<feature type="non-terminal residue" evidence="2">
    <location>
        <position position="1"/>
    </location>
</feature>
<organism evidence="2 3">
    <name type="scientific">Trifolium medium</name>
    <dbReference type="NCBI Taxonomy" id="97028"/>
    <lineage>
        <taxon>Eukaryota</taxon>
        <taxon>Viridiplantae</taxon>
        <taxon>Streptophyta</taxon>
        <taxon>Embryophyta</taxon>
        <taxon>Tracheophyta</taxon>
        <taxon>Spermatophyta</taxon>
        <taxon>Magnoliopsida</taxon>
        <taxon>eudicotyledons</taxon>
        <taxon>Gunneridae</taxon>
        <taxon>Pentapetalae</taxon>
        <taxon>rosids</taxon>
        <taxon>fabids</taxon>
        <taxon>Fabales</taxon>
        <taxon>Fabaceae</taxon>
        <taxon>Papilionoideae</taxon>
        <taxon>50 kb inversion clade</taxon>
        <taxon>NPAAA clade</taxon>
        <taxon>Hologalegina</taxon>
        <taxon>IRL clade</taxon>
        <taxon>Trifolieae</taxon>
        <taxon>Trifolium</taxon>
    </lineage>
</organism>
<dbReference type="AlphaFoldDB" id="A0A392VVG5"/>
<dbReference type="Proteomes" id="UP000265520">
    <property type="component" value="Unassembled WGS sequence"/>
</dbReference>
<reference evidence="2 3" key="1">
    <citation type="journal article" date="2018" name="Front. Plant Sci.">
        <title>Red Clover (Trifolium pratense) and Zigzag Clover (T. medium) - A Picture of Genomic Similarities and Differences.</title>
        <authorList>
            <person name="Dluhosova J."/>
            <person name="Istvanek J."/>
            <person name="Nedelnik J."/>
            <person name="Repkova J."/>
        </authorList>
    </citation>
    <scope>NUCLEOTIDE SEQUENCE [LARGE SCALE GENOMIC DNA]</scope>
    <source>
        <strain evidence="3">cv. 10/8</strain>
        <tissue evidence="2">Leaf</tissue>
    </source>
</reference>
<feature type="region of interest" description="Disordered" evidence="1">
    <location>
        <begin position="1"/>
        <end position="23"/>
    </location>
</feature>
<keyword evidence="3" id="KW-1185">Reference proteome</keyword>
<evidence type="ECO:0000313" key="3">
    <source>
        <dbReference type="Proteomes" id="UP000265520"/>
    </source>
</evidence>
<name>A0A392VVG5_9FABA</name>